<name>E4ZWE3_LEPMJ</name>
<evidence type="ECO:0000313" key="1">
    <source>
        <dbReference type="EMBL" id="CBX95919.1"/>
    </source>
</evidence>
<dbReference type="Proteomes" id="UP000002668">
    <property type="component" value="Genome"/>
</dbReference>
<dbReference type="VEuPathDB" id="FungiDB:LEMA_uP030710.1"/>
<gene>
    <name evidence="1" type="ORF">LEMA_uP030710.1</name>
</gene>
<sequence length="66" mass="7587">MPSGYRYVMIILPSNQLGRVTGIDHERVTGIGRCHDYLHQAQIFGTHRLYLWGKHPELFSCNGMIT</sequence>
<protein>
    <submittedName>
        <fullName evidence="1">Predicted protein</fullName>
    </submittedName>
</protein>
<proteinExistence type="predicted"/>
<dbReference type="AlphaFoldDB" id="E4ZWE3"/>
<dbReference type="EMBL" id="FP929127">
    <property type="protein sequence ID" value="CBX95919.1"/>
    <property type="molecule type" value="Genomic_DNA"/>
</dbReference>
<accession>E4ZWE3</accession>
<organism evidence="2">
    <name type="scientific">Leptosphaeria maculans (strain JN3 / isolate v23.1.3 / race Av1-4-5-6-7-8)</name>
    <name type="common">Blackleg fungus</name>
    <name type="synonym">Phoma lingam</name>
    <dbReference type="NCBI Taxonomy" id="985895"/>
    <lineage>
        <taxon>Eukaryota</taxon>
        <taxon>Fungi</taxon>
        <taxon>Dikarya</taxon>
        <taxon>Ascomycota</taxon>
        <taxon>Pezizomycotina</taxon>
        <taxon>Dothideomycetes</taxon>
        <taxon>Pleosporomycetidae</taxon>
        <taxon>Pleosporales</taxon>
        <taxon>Pleosporineae</taxon>
        <taxon>Leptosphaeriaceae</taxon>
        <taxon>Plenodomus</taxon>
        <taxon>Plenodomus lingam/Leptosphaeria maculans species complex</taxon>
    </lineage>
</organism>
<keyword evidence="2" id="KW-1185">Reference proteome</keyword>
<dbReference type="InParanoid" id="E4ZWE3"/>
<evidence type="ECO:0000313" key="2">
    <source>
        <dbReference type="Proteomes" id="UP000002668"/>
    </source>
</evidence>
<dbReference type="HOGENOM" id="CLU_2831642_0_0_1"/>
<reference evidence="2" key="1">
    <citation type="journal article" date="2011" name="Nat. Commun.">
        <title>Effector diversification within compartments of the Leptosphaeria maculans genome affected by Repeat-Induced Point mutations.</title>
        <authorList>
            <person name="Rouxel T."/>
            <person name="Grandaubert J."/>
            <person name="Hane J.K."/>
            <person name="Hoede C."/>
            <person name="van de Wouw A.P."/>
            <person name="Couloux A."/>
            <person name="Dominguez V."/>
            <person name="Anthouard V."/>
            <person name="Bally P."/>
            <person name="Bourras S."/>
            <person name="Cozijnsen A.J."/>
            <person name="Ciuffetti L.M."/>
            <person name="Degrave A."/>
            <person name="Dilmaghani A."/>
            <person name="Duret L."/>
            <person name="Fudal I."/>
            <person name="Goodwin S.B."/>
            <person name="Gout L."/>
            <person name="Glaser N."/>
            <person name="Linglin J."/>
            <person name="Kema G.H.J."/>
            <person name="Lapalu N."/>
            <person name="Lawrence C.B."/>
            <person name="May K."/>
            <person name="Meyer M."/>
            <person name="Ollivier B."/>
            <person name="Poulain J."/>
            <person name="Schoch C.L."/>
            <person name="Simon A."/>
            <person name="Spatafora J.W."/>
            <person name="Stachowiak A."/>
            <person name="Turgeon B.G."/>
            <person name="Tyler B.M."/>
            <person name="Vincent D."/>
            <person name="Weissenbach J."/>
            <person name="Amselem J."/>
            <person name="Quesneville H."/>
            <person name="Oliver R.P."/>
            <person name="Wincker P."/>
            <person name="Balesdent M.-H."/>
            <person name="Howlett B.J."/>
        </authorList>
    </citation>
    <scope>NUCLEOTIDE SEQUENCE [LARGE SCALE GENOMIC DNA]</scope>
    <source>
        <strain evidence="2">JN3 / isolate v23.1.3 / race Av1-4-5-6-7-8</strain>
    </source>
</reference>